<protein>
    <submittedName>
        <fullName evidence="2">Uncharacterized protein</fullName>
    </submittedName>
</protein>
<comment type="caution">
    <text evidence="2">The sequence shown here is derived from an EMBL/GenBank/DDBJ whole genome shotgun (WGS) entry which is preliminary data.</text>
</comment>
<evidence type="ECO:0000313" key="3">
    <source>
        <dbReference type="Proteomes" id="UP000034845"/>
    </source>
</evidence>
<reference evidence="2 3" key="1">
    <citation type="journal article" date="2015" name="Nature">
        <title>rRNA introns, odd ribosomes, and small enigmatic genomes across a large radiation of phyla.</title>
        <authorList>
            <person name="Brown C.T."/>
            <person name="Hug L.A."/>
            <person name="Thomas B.C."/>
            <person name="Sharon I."/>
            <person name="Castelle C.J."/>
            <person name="Singh A."/>
            <person name="Wilkins M.J."/>
            <person name="Williams K.H."/>
            <person name="Banfield J.F."/>
        </authorList>
    </citation>
    <scope>NUCLEOTIDE SEQUENCE [LARGE SCALE GENOMIC DNA]</scope>
    <source>
        <strain evidence="3">GW2011_GWA1_39_13</strain>
    </source>
</reference>
<proteinExistence type="predicted"/>
<evidence type="ECO:0000313" key="2">
    <source>
        <dbReference type="EMBL" id="KKR02652.1"/>
    </source>
</evidence>
<accession>A0A0G0QLV7</accession>
<name>A0A0G0QLV7_YANXG</name>
<gene>
    <name evidence="2" type="ORF">UT29_C0001G0132</name>
</gene>
<feature type="region of interest" description="Disordered" evidence="1">
    <location>
        <begin position="24"/>
        <end position="76"/>
    </location>
</feature>
<dbReference type="Proteomes" id="UP000034845">
    <property type="component" value="Unassembled WGS sequence"/>
</dbReference>
<sequence>MSAAQESSWRIEAAVGAVLVNDSRYRGQPKNQNQRDNGTVVVPPPQDVRVGPDGIPVMVGNRPNRQGPVSNPPSVVGEWKVQNKTSKRAELWDGEQFIARIEPWQSVQVDAPARGYTAVLLIPNRSGGLDQATAQIRENNQLNGWDIVAPAVQ</sequence>
<feature type="compositionally biased region" description="Polar residues" evidence="1">
    <location>
        <begin position="63"/>
        <end position="73"/>
    </location>
</feature>
<organism evidence="2 3">
    <name type="scientific">Yanofskybacteria sp. (strain GW2011_GWA1_39_13)</name>
    <dbReference type="NCBI Taxonomy" id="1619019"/>
    <lineage>
        <taxon>Bacteria</taxon>
        <taxon>Candidatus Yanofskyibacteriota</taxon>
    </lineage>
</organism>
<dbReference type="AlphaFoldDB" id="A0A0G0QLV7"/>
<dbReference type="EMBL" id="LBWF01000001">
    <property type="protein sequence ID" value="KKR02652.1"/>
    <property type="molecule type" value="Genomic_DNA"/>
</dbReference>
<evidence type="ECO:0000256" key="1">
    <source>
        <dbReference type="SAM" id="MobiDB-lite"/>
    </source>
</evidence>